<evidence type="ECO:0000313" key="3">
    <source>
        <dbReference type="Proteomes" id="UP001054945"/>
    </source>
</evidence>
<feature type="non-terminal residue" evidence="2">
    <location>
        <position position="1"/>
    </location>
</feature>
<reference evidence="2 3" key="1">
    <citation type="submission" date="2021-06" db="EMBL/GenBank/DDBJ databases">
        <title>Caerostris extrusa draft genome.</title>
        <authorList>
            <person name="Kono N."/>
            <person name="Arakawa K."/>
        </authorList>
    </citation>
    <scope>NUCLEOTIDE SEQUENCE [LARGE SCALE GENOMIC DNA]</scope>
</reference>
<name>A0AAV4U036_CAEEX</name>
<feature type="region of interest" description="Disordered" evidence="1">
    <location>
        <begin position="121"/>
        <end position="152"/>
    </location>
</feature>
<dbReference type="Proteomes" id="UP001054945">
    <property type="component" value="Unassembled WGS sequence"/>
</dbReference>
<dbReference type="EMBL" id="BPLR01012072">
    <property type="protein sequence ID" value="GIY51116.1"/>
    <property type="molecule type" value="Genomic_DNA"/>
</dbReference>
<protein>
    <submittedName>
        <fullName evidence="2">Uncharacterized protein</fullName>
    </submittedName>
</protein>
<accession>A0AAV4U036</accession>
<evidence type="ECO:0000313" key="2">
    <source>
        <dbReference type="EMBL" id="GIY51116.1"/>
    </source>
</evidence>
<organism evidence="2 3">
    <name type="scientific">Caerostris extrusa</name>
    <name type="common">Bark spider</name>
    <name type="synonym">Caerostris bankana</name>
    <dbReference type="NCBI Taxonomy" id="172846"/>
    <lineage>
        <taxon>Eukaryota</taxon>
        <taxon>Metazoa</taxon>
        <taxon>Ecdysozoa</taxon>
        <taxon>Arthropoda</taxon>
        <taxon>Chelicerata</taxon>
        <taxon>Arachnida</taxon>
        <taxon>Araneae</taxon>
        <taxon>Araneomorphae</taxon>
        <taxon>Entelegynae</taxon>
        <taxon>Araneoidea</taxon>
        <taxon>Araneidae</taxon>
        <taxon>Caerostris</taxon>
    </lineage>
</organism>
<keyword evidence="3" id="KW-1185">Reference proteome</keyword>
<gene>
    <name evidence="2" type="ORF">CEXT_557381</name>
</gene>
<proteinExistence type="predicted"/>
<evidence type="ECO:0000256" key="1">
    <source>
        <dbReference type="SAM" id="MobiDB-lite"/>
    </source>
</evidence>
<sequence length="152" mass="17386">NEQNVNYLEPAQKYSVHWEHCMAHADFGQHHRRKITPIGLLSAYSLVSTQFIQQQRRLLTTPNCYHINSEIFAINIITTAVIPRNIIRVKSQLEIIYGSNIATQTDEHKMALKSILKSKNDMRKKKSLSWAPDETDPLSSHSKESVGSRSSK</sequence>
<comment type="caution">
    <text evidence="2">The sequence shown here is derived from an EMBL/GenBank/DDBJ whole genome shotgun (WGS) entry which is preliminary data.</text>
</comment>
<dbReference type="AlphaFoldDB" id="A0AAV4U036"/>